<accession>A0ABR4NFA8</accession>
<dbReference type="InterPro" id="IPR006594">
    <property type="entry name" value="LisH"/>
</dbReference>
<sequence length="650" mass="73033">MPEADQATPPPGAAGTAHAAVTDRLIANYLHQRGFRQSEMMMRQEAQLKALPSELLSSESTKVDEASIPNFILFYNEAEANNPKAYEQSYTRLRKWIDDSIDAYKMELRVILFPIFVHAYLDLVEKGLREQALHFYELAKTDHMEHHIQDMHRLSGIVDAQHMGESEFVQNFRQNKYGVKMSKYAFELLLCFLQDNKFMLLLRIMNQYVSIQAVSDKSAAQSGDVDEGVGLVGQQVSQLESFNREPISLGMLPPDVVHLNDVERAITLQREADTEELKQQLEAMIKAPVDPDAPRRDNVPLPNRRRFELQEELDHLRDLRSQIKLGPSALPSICCYTMHNGNGSINCLRASTSAEYLAAGFSDSFIKLWSAQASEPPRRRGNAKAIDVDPIRPSSNLIGHSGPVFGLDFNSNGSYLLSCSEDRTIRLWSTHTKTNLVVYKGHNYPVFDVSFGPHDVYFASASYDRTARLWSCDHLFPLRVFVGHLADVDTVRFHPNSNYILTGSSDRTCRLWDVQKGTCVRIFSKHQGAVSAVAVSPDGRTMASAGEDRVVRLWDLGTGRRIKTMHGHTSAVSSLEFSRDGSLLASGGADDSVRLWDVKRADAHEIKMETQMGDTMRPDHVAAFPTKRTPVYSVQFTQRNVLLALGVFEP</sequence>
<proteinExistence type="inferred from homology"/>
<gene>
    <name evidence="10" type="primary">TAF5</name>
    <name evidence="10" type="ORF">HK105_202139</name>
</gene>
<dbReference type="SUPFAM" id="SSF160897">
    <property type="entry name" value="Taf5 N-terminal domain-like"/>
    <property type="match status" value="1"/>
</dbReference>
<keyword evidence="6" id="KW-0804">Transcription</keyword>
<dbReference type="Gene3D" id="1.25.40.500">
    <property type="entry name" value="TFIID subunit TAF5, NTD2 domain"/>
    <property type="match status" value="1"/>
</dbReference>
<evidence type="ECO:0000256" key="7">
    <source>
        <dbReference type="ARBA" id="ARBA00023242"/>
    </source>
</evidence>
<dbReference type="InterPro" id="IPR007582">
    <property type="entry name" value="TFIID_NTD2"/>
</dbReference>
<comment type="similarity">
    <text evidence="2">Belongs to the WD repeat TAF5 family.</text>
</comment>
<dbReference type="PANTHER" id="PTHR19879:SF1">
    <property type="entry name" value="CANNONBALL-RELATED"/>
    <property type="match status" value="1"/>
</dbReference>
<comment type="caution">
    <text evidence="10">The sequence shown here is derived from an EMBL/GenBank/DDBJ whole genome shotgun (WGS) entry which is preliminary data.</text>
</comment>
<dbReference type="EMBL" id="JADGIZ020000007">
    <property type="protein sequence ID" value="KAL2918212.1"/>
    <property type="molecule type" value="Genomic_DNA"/>
</dbReference>
<evidence type="ECO:0000256" key="4">
    <source>
        <dbReference type="ARBA" id="ARBA00022737"/>
    </source>
</evidence>
<organism evidence="10 11">
    <name type="scientific">Polyrhizophydium stewartii</name>
    <dbReference type="NCBI Taxonomy" id="2732419"/>
    <lineage>
        <taxon>Eukaryota</taxon>
        <taxon>Fungi</taxon>
        <taxon>Fungi incertae sedis</taxon>
        <taxon>Chytridiomycota</taxon>
        <taxon>Chytridiomycota incertae sedis</taxon>
        <taxon>Chytridiomycetes</taxon>
        <taxon>Rhizophydiales</taxon>
        <taxon>Rhizophydiales incertae sedis</taxon>
        <taxon>Polyrhizophydium</taxon>
    </lineage>
</organism>
<dbReference type="Pfam" id="PF00400">
    <property type="entry name" value="WD40"/>
    <property type="match status" value="6"/>
</dbReference>
<protein>
    <submittedName>
        <fullName evidence="10">Transcription initiation factor TFIID subunit 5</fullName>
    </submittedName>
</protein>
<evidence type="ECO:0000313" key="10">
    <source>
        <dbReference type="EMBL" id="KAL2918212.1"/>
    </source>
</evidence>
<dbReference type="PROSITE" id="PS00678">
    <property type="entry name" value="WD_REPEATS_1"/>
    <property type="match status" value="3"/>
</dbReference>
<dbReference type="SUPFAM" id="SSF50978">
    <property type="entry name" value="WD40 repeat-like"/>
    <property type="match status" value="1"/>
</dbReference>
<dbReference type="InterPro" id="IPR036322">
    <property type="entry name" value="WD40_repeat_dom_sf"/>
</dbReference>
<keyword evidence="3 8" id="KW-0853">WD repeat</keyword>
<feature type="repeat" description="WD" evidence="8">
    <location>
        <begin position="439"/>
        <end position="471"/>
    </location>
</feature>
<name>A0ABR4NFA8_9FUNG</name>
<dbReference type="InterPro" id="IPR037264">
    <property type="entry name" value="TFIID_NTD2_sf"/>
</dbReference>
<dbReference type="CDD" id="cd08044">
    <property type="entry name" value="TAF5_NTD2"/>
    <property type="match status" value="1"/>
</dbReference>
<keyword evidence="4" id="KW-0677">Repeat</keyword>
<feature type="repeat" description="WD" evidence="8">
    <location>
        <begin position="338"/>
        <end position="379"/>
    </location>
</feature>
<feature type="domain" description="TFIID subunit TAF5 NTD2" evidence="9">
    <location>
        <begin position="81"/>
        <end position="209"/>
    </location>
</feature>
<dbReference type="InterPro" id="IPR015943">
    <property type="entry name" value="WD40/YVTN_repeat-like_dom_sf"/>
</dbReference>
<evidence type="ECO:0000256" key="3">
    <source>
        <dbReference type="ARBA" id="ARBA00022574"/>
    </source>
</evidence>
<dbReference type="PROSITE" id="PS50294">
    <property type="entry name" value="WD_REPEATS_REGION"/>
    <property type="match status" value="5"/>
</dbReference>
<dbReference type="InterPro" id="IPR001680">
    <property type="entry name" value="WD40_rpt"/>
</dbReference>
<keyword evidence="7" id="KW-0539">Nucleus</keyword>
<comment type="subcellular location">
    <subcellularLocation>
        <location evidence="1">Nucleus</location>
    </subcellularLocation>
</comment>
<feature type="repeat" description="WD" evidence="8">
    <location>
        <begin position="481"/>
        <end position="522"/>
    </location>
</feature>
<dbReference type="CDD" id="cd00200">
    <property type="entry name" value="WD40"/>
    <property type="match status" value="1"/>
</dbReference>
<dbReference type="PANTHER" id="PTHR19879">
    <property type="entry name" value="TRANSCRIPTION INITIATION FACTOR TFIID"/>
    <property type="match status" value="1"/>
</dbReference>
<evidence type="ECO:0000259" key="9">
    <source>
        <dbReference type="Pfam" id="PF04494"/>
    </source>
</evidence>
<dbReference type="PROSITE" id="PS50896">
    <property type="entry name" value="LISH"/>
    <property type="match status" value="1"/>
</dbReference>
<dbReference type="PROSITE" id="PS50082">
    <property type="entry name" value="WD_REPEATS_2"/>
    <property type="match status" value="6"/>
</dbReference>
<evidence type="ECO:0000256" key="8">
    <source>
        <dbReference type="PROSITE-ProRule" id="PRU00221"/>
    </source>
</evidence>
<keyword evidence="5" id="KW-0805">Transcription regulation</keyword>
<feature type="repeat" description="WD" evidence="8">
    <location>
        <begin position="397"/>
        <end position="438"/>
    </location>
</feature>
<dbReference type="Pfam" id="PF04494">
    <property type="entry name" value="TFIID_NTD2"/>
    <property type="match status" value="1"/>
</dbReference>
<evidence type="ECO:0000256" key="1">
    <source>
        <dbReference type="ARBA" id="ARBA00004123"/>
    </source>
</evidence>
<evidence type="ECO:0000313" key="11">
    <source>
        <dbReference type="Proteomes" id="UP001527925"/>
    </source>
</evidence>
<dbReference type="InterPro" id="IPR019775">
    <property type="entry name" value="WD40_repeat_CS"/>
</dbReference>
<reference evidence="10 11" key="1">
    <citation type="submission" date="2023-09" db="EMBL/GenBank/DDBJ databases">
        <title>Pangenome analysis of Batrachochytrium dendrobatidis and related Chytrids.</title>
        <authorList>
            <person name="Yacoub M.N."/>
            <person name="Stajich J.E."/>
            <person name="James T.Y."/>
        </authorList>
    </citation>
    <scope>NUCLEOTIDE SEQUENCE [LARGE SCALE GENOMIC DNA]</scope>
    <source>
        <strain evidence="10 11">JEL0888</strain>
    </source>
</reference>
<dbReference type="PRINTS" id="PR00320">
    <property type="entry name" value="GPROTEINBRPT"/>
</dbReference>
<dbReference type="Gene3D" id="2.130.10.10">
    <property type="entry name" value="YVTN repeat-like/Quinoprotein amine dehydrogenase"/>
    <property type="match status" value="3"/>
</dbReference>
<dbReference type="InterPro" id="IPR020472">
    <property type="entry name" value="WD40_PAC1"/>
</dbReference>
<dbReference type="SMART" id="SM00320">
    <property type="entry name" value="WD40"/>
    <property type="match status" value="6"/>
</dbReference>
<feature type="repeat" description="WD" evidence="8">
    <location>
        <begin position="523"/>
        <end position="564"/>
    </location>
</feature>
<feature type="repeat" description="WD" evidence="8">
    <location>
        <begin position="565"/>
        <end position="606"/>
    </location>
</feature>
<evidence type="ECO:0000256" key="5">
    <source>
        <dbReference type="ARBA" id="ARBA00023015"/>
    </source>
</evidence>
<keyword evidence="11" id="KW-1185">Reference proteome</keyword>
<evidence type="ECO:0000256" key="2">
    <source>
        <dbReference type="ARBA" id="ARBA00009435"/>
    </source>
</evidence>
<evidence type="ECO:0000256" key="6">
    <source>
        <dbReference type="ARBA" id="ARBA00023163"/>
    </source>
</evidence>
<dbReference type="Proteomes" id="UP001527925">
    <property type="component" value="Unassembled WGS sequence"/>
</dbReference>